<evidence type="ECO:0000313" key="3">
    <source>
        <dbReference type="Proteomes" id="UP000735302"/>
    </source>
</evidence>
<name>A0AAV3YKU7_9GAST</name>
<dbReference type="EMBL" id="BLXT01001108">
    <property type="protein sequence ID" value="GFN83162.1"/>
    <property type="molecule type" value="Genomic_DNA"/>
</dbReference>
<dbReference type="Proteomes" id="UP000735302">
    <property type="component" value="Unassembled WGS sequence"/>
</dbReference>
<protein>
    <submittedName>
        <fullName evidence="2">Uncharacterized protein</fullName>
    </submittedName>
</protein>
<feature type="region of interest" description="Disordered" evidence="1">
    <location>
        <begin position="222"/>
        <end position="243"/>
    </location>
</feature>
<evidence type="ECO:0000313" key="2">
    <source>
        <dbReference type="EMBL" id="GFN83162.1"/>
    </source>
</evidence>
<reference evidence="2 3" key="1">
    <citation type="journal article" date="2021" name="Elife">
        <title>Chloroplast acquisition without the gene transfer in kleptoplastic sea slugs, Plakobranchus ocellatus.</title>
        <authorList>
            <person name="Maeda T."/>
            <person name="Takahashi S."/>
            <person name="Yoshida T."/>
            <person name="Shimamura S."/>
            <person name="Takaki Y."/>
            <person name="Nagai Y."/>
            <person name="Toyoda A."/>
            <person name="Suzuki Y."/>
            <person name="Arimoto A."/>
            <person name="Ishii H."/>
            <person name="Satoh N."/>
            <person name="Nishiyama T."/>
            <person name="Hasebe M."/>
            <person name="Maruyama T."/>
            <person name="Minagawa J."/>
            <person name="Obokata J."/>
            <person name="Shigenobu S."/>
        </authorList>
    </citation>
    <scope>NUCLEOTIDE SEQUENCE [LARGE SCALE GENOMIC DNA]</scope>
</reference>
<accession>A0AAV3YKU7</accession>
<dbReference type="AlphaFoldDB" id="A0AAV3YKU7"/>
<keyword evidence="3" id="KW-1185">Reference proteome</keyword>
<organism evidence="2 3">
    <name type="scientific">Plakobranchus ocellatus</name>
    <dbReference type="NCBI Taxonomy" id="259542"/>
    <lineage>
        <taxon>Eukaryota</taxon>
        <taxon>Metazoa</taxon>
        <taxon>Spiralia</taxon>
        <taxon>Lophotrochozoa</taxon>
        <taxon>Mollusca</taxon>
        <taxon>Gastropoda</taxon>
        <taxon>Heterobranchia</taxon>
        <taxon>Euthyneura</taxon>
        <taxon>Panpulmonata</taxon>
        <taxon>Sacoglossa</taxon>
        <taxon>Placobranchoidea</taxon>
        <taxon>Plakobranchidae</taxon>
        <taxon>Plakobranchus</taxon>
    </lineage>
</organism>
<gene>
    <name evidence="2" type="ORF">PoB_000966800</name>
</gene>
<evidence type="ECO:0000256" key="1">
    <source>
        <dbReference type="SAM" id="MobiDB-lite"/>
    </source>
</evidence>
<proteinExistence type="predicted"/>
<sequence length="268" mass="29138">MVYKSHGVTTPAYPTTGLTTIMVYTSHGVTTPAYPTTGLTTIMVYTSHGVATPAYPTTGLTTIMVYTLHGVTTPAYPTTGLTTIVVYTSDGVTISAFFPTWCDNNNGLYITWRDNNNSLSTSQHDILLLPIWSVCCLPLAILSTSATFHFVVYRIYTGLPIIFQQSVRLVYASSFHNILSSSFSPLPPQYGFIFGLSFIARDVSLSQVLVFSYIASPQQGDLRLSGPPSGRNVSGGARTRDRKIPAYRRADSLATVSPTLPSLSQKKK</sequence>
<comment type="caution">
    <text evidence="2">The sequence shown here is derived from an EMBL/GenBank/DDBJ whole genome shotgun (WGS) entry which is preliminary data.</text>
</comment>